<feature type="transmembrane region" description="Helical" evidence="8">
    <location>
        <begin position="138"/>
        <end position="157"/>
    </location>
</feature>
<keyword evidence="10" id="KW-1185">Reference proteome</keyword>
<accession>A0AAV8GQ55</accession>
<dbReference type="GO" id="GO:0016020">
    <property type="term" value="C:membrane"/>
    <property type="evidence" value="ECO:0007669"/>
    <property type="project" value="InterPro"/>
</dbReference>
<dbReference type="GO" id="GO:0008107">
    <property type="term" value="F:galactoside 2-alpha-L-fucosyltransferase activity"/>
    <property type="evidence" value="ECO:0007669"/>
    <property type="project" value="InterPro"/>
</dbReference>
<keyword evidence="8" id="KW-0812">Transmembrane</keyword>
<dbReference type="GO" id="GO:0071555">
    <property type="term" value="P:cell wall organization"/>
    <property type="evidence" value="ECO:0007669"/>
    <property type="project" value="UniProtKB-KW"/>
</dbReference>
<evidence type="ECO:0000256" key="4">
    <source>
        <dbReference type="ARBA" id="ARBA00022679"/>
    </source>
</evidence>
<evidence type="ECO:0000256" key="2">
    <source>
        <dbReference type="ARBA" id="ARBA00010481"/>
    </source>
</evidence>
<protein>
    <submittedName>
        <fullName evidence="9">Fucosyltransferase 2</fullName>
    </submittedName>
</protein>
<organism evidence="9 10">
    <name type="scientific">Rhynchospora pubera</name>
    <dbReference type="NCBI Taxonomy" id="906938"/>
    <lineage>
        <taxon>Eukaryota</taxon>
        <taxon>Viridiplantae</taxon>
        <taxon>Streptophyta</taxon>
        <taxon>Embryophyta</taxon>
        <taxon>Tracheophyta</taxon>
        <taxon>Spermatophyta</taxon>
        <taxon>Magnoliopsida</taxon>
        <taxon>Liliopsida</taxon>
        <taxon>Poales</taxon>
        <taxon>Cyperaceae</taxon>
        <taxon>Cyperoideae</taxon>
        <taxon>Rhynchosporeae</taxon>
        <taxon>Rhynchospora</taxon>
    </lineage>
</organism>
<dbReference type="Proteomes" id="UP001140206">
    <property type="component" value="Chromosome 1"/>
</dbReference>
<evidence type="ECO:0000256" key="3">
    <source>
        <dbReference type="ARBA" id="ARBA00022676"/>
    </source>
</evidence>
<keyword evidence="3 9" id="KW-0328">Glycosyltransferase</keyword>
<comment type="similarity">
    <text evidence="2">Belongs to the glycosyltransferase 37 family.</text>
</comment>
<sequence>MLISYTNLPLREPVDATPCPLNKSLASLISFLEGKVQEREKNDASVVAISLQSLLFRPANLSFRRTPTLLYLSLLVADECAASVRRSEPGFDGPYSLMDMKRIRRLSHSHTSPDPLKGEFEGEALPFSHHGKKNGSQISIPVFVLLICVVGVTLFVVTSGIHRSESIVTIATAGGGGGGEAKRVSLSRFRNGPINKHRTLGGLLATSGFDDQSCLSRYRTAFYRKNIPHKPSRYLIQKLRAHESLQKRCGPGTNSYRKAVNQLRSGQRSNFDQDCNYLVWISYSGLGNRILTVASAFLYSLLSNRVLLIDRGKDMDDLFCEPFPETSWLLPLDFPLTNTLPNFSITSPESYGNMIKNKVGVHKDNFIYLHLDHGYNDNDKLFFCEEDQKTIQNARWLMLRSDIYFVPSLFLNSLFKDELNQLFPEKDAVFHHLGRYLFHPTNAVWGLITRYYDSYLAKADEIVGIQVRVFEIDPGPFRHVLDQIISCTQNEGLLPQTVEHEIGPPATKQKSKAVLFTSLNMGYYEHIRSMYWESPTSTGEIVSVYQPSYEGYQQSERNKHNRKAWAEMYLLSLTDKLVTSGWSTFGYVAQGLGGLKPWIMFRPENRTVPNPPCRRDMSMEPCFHSPPFYDCQKKKGIDTGKLVPHVRHCDDITWGIKLVDEDTS</sequence>
<keyword evidence="8" id="KW-0472">Membrane</keyword>
<dbReference type="EMBL" id="JAMFTS010000001">
    <property type="protein sequence ID" value="KAJ4807427.1"/>
    <property type="molecule type" value="Genomic_DNA"/>
</dbReference>
<evidence type="ECO:0000256" key="5">
    <source>
        <dbReference type="ARBA" id="ARBA00023034"/>
    </source>
</evidence>
<keyword evidence="7" id="KW-0961">Cell wall biogenesis/degradation</keyword>
<evidence type="ECO:0000313" key="9">
    <source>
        <dbReference type="EMBL" id="KAJ4807427.1"/>
    </source>
</evidence>
<comment type="caution">
    <text evidence="9">The sequence shown here is derived from an EMBL/GenBank/DDBJ whole genome shotgun (WGS) entry which is preliminary data.</text>
</comment>
<dbReference type="GO" id="GO:0005794">
    <property type="term" value="C:Golgi apparatus"/>
    <property type="evidence" value="ECO:0007669"/>
    <property type="project" value="UniProtKB-SubCell"/>
</dbReference>
<keyword evidence="4" id="KW-0808">Transferase</keyword>
<reference evidence="9" key="1">
    <citation type="submission" date="2022-08" db="EMBL/GenBank/DDBJ databases">
        <authorList>
            <person name="Marques A."/>
        </authorList>
    </citation>
    <scope>NUCLEOTIDE SEQUENCE</scope>
    <source>
        <strain evidence="9">RhyPub2mFocal</strain>
        <tissue evidence="9">Leaves</tissue>
    </source>
</reference>
<dbReference type="InterPro" id="IPR004938">
    <property type="entry name" value="XG_FTase"/>
</dbReference>
<dbReference type="PANTHER" id="PTHR31889:SF2">
    <property type="entry name" value="FUCOSYLTRANSFERASE 3"/>
    <property type="match status" value="1"/>
</dbReference>
<name>A0AAV8GQ55_9POAL</name>
<evidence type="ECO:0000256" key="1">
    <source>
        <dbReference type="ARBA" id="ARBA00004555"/>
    </source>
</evidence>
<comment type="subcellular location">
    <subcellularLocation>
        <location evidence="1">Golgi apparatus</location>
    </subcellularLocation>
</comment>
<dbReference type="AlphaFoldDB" id="A0AAV8GQ55"/>
<keyword evidence="6" id="KW-0325">Glycoprotein</keyword>
<evidence type="ECO:0000256" key="7">
    <source>
        <dbReference type="ARBA" id="ARBA00023316"/>
    </source>
</evidence>
<evidence type="ECO:0000313" key="10">
    <source>
        <dbReference type="Proteomes" id="UP001140206"/>
    </source>
</evidence>
<dbReference type="Pfam" id="PF03254">
    <property type="entry name" value="XG_FTase"/>
    <property type="match status" value="1"/>
</dbReference>
<evidence type="ECO:0000256" key="8">
    <source>
        <dbReference type="SAM" id="Phobius"/>
    </source>
</evidence>
<dbReference type="Gene3D" id="3.40.50.11340">
    <property type="match status" value="1"/>
</dbReference>
<gene>
    <name evidence="9" type="ORF">LUZ62_019993</name>
</gene>
<proteinExistence type="inferred from homology"/>
<evidence type="ECO:0000256" key="6">
    <source>
        <dbReference type="ARBA" id="ARBA00023180"/>
    </source>
</evidence>
<keyword evidence="8" id="KW-1133">Transmembrane helix</keyword>
<dbReference type="PANTHER" id="PTHR31889">
    <property type="entry name" value="FUCOSYLTRANSFERASE 2-RELATED"/>
    <property type="match status" value="1"/>
</dbReference>
<dbReference type="GO" id="GO:0009969">
    <property type="term" value="P:xyloglucan biosynthetic process"/>
    <property type="evidence" value="ECO:0007669"/>
    <property type="project" value="TreeGrafter"/>
</dbReference>
<keyword evidence="5" id="KW-0333">Golgi apparatus</keyword>
<dbReference type="GO" id="GO:0042546">
    <property type="term" value="P:cell wall biogenesis"/>
    <property type="evidence" value="ECO:0007669"/>
    <property type="project" value="InterPro"/>
</dbReference>
<dbReference type="FunFam" id="3.40.50.11340:FF:000005">
    <property type="entry name" value="Galactoside 2-alpha-L-fucosyltransferase"/>
    <property type="match status" value="1"/>
</dbReference>